<keyword evidence="6 8" id="KW-1133">Transmembrane helix</keyword>
<keyword evidence="2" id="KW-1003">Cell membrane</keyword>
<accession>A0A5C6BVJ6</accession>
<feature type="transmembrane region" description="Helical" evidence="8">
    <location>
        <begin position="198"/>
        <end position="217"/>
    </location>
</feature>
<evidence type="ECO:0000256" key="4">
    <source>
        <dbReference type="ARBA" id="ARBA00022679"/>
    </source>
</evidence>
<keyword evidence="10" id="KW-1185">Reference proteome</keyword>
<dbReference type="PANTHER" id="PTHR33908">
    <property type="entry name" value="MANNOSYLTRANSFERASE YKCB-RELATED"/>
    <property type="match status" value="1"/>
</dbReference>
<feature type="transmembrane region" description="Helical" evidence="8">
    <location>
        <begin position="329"/>
        <end position="352"/>
    </location>
</feature>
<feature type="transmembrane region" description="Helical" evidence="8">
    <location>
        <begin position="66"/>
        <end position="85"/>
    </location>
</feature>
<dbReference type="EMBL" id="SJPU01000002">
    <property type="protein sequence ID" value="TWU15892.1"/>
    <property type="molecule type" value="Genomic_DNA"/>
</dbReference>
<dbReference type="AlphaFoldDB" id="A0A5C6BVJ6"/>
<evidence type="ECO:0000256" key="8">
    <source>
        <dbReference type="SAM" id="Phobius"/>
    </source>
</evidence>
<dbReference type="Proteomes" id="UP000319908">
    <property type="component" value="Unassembled WGS sequence"/>
</dbReference>
<evidence type="ECO:0000313" key="10">
    <source>
        <dbReference type="Proteomes" id="UP000319908"/>
    </source>
</evidence>
<evidence type="ECO:0000313" key="9">
    <source>
        <dbReference type="EMBL" id="TWU15892.1"/>
    </source>
</evidence>
<evidence type="ECO:0000256" key="1">
    <source>
        <dbReference type="ARBA" id="ARBA00004651"/>
    </source>
</evidence>
<evidence type="ECO:0000256" key="3">
    <source>
        <dbReference type="ARBA" id="ARBA00022676"/>
    </source>
</evidence>
<dbReference type="GO" id="GO:0005886">
    <property type="term" value="C:plasma membrane"/>
    <property type="evidence" value="ECO:0007669"/>
    <property type="project" value="UniProtKB-SubCell"/>
</dbReference>
<reference evidence="9 10" key="1">
    <citation type="journal article" date="2020" name="Antonie Van Leeuwenhoek">
        <title>Rhodopirellula heiligendammensis sp. nov., Rhodopirellula pilleata sp. nov., and Rhodopirellula solitaria sp. nov. isolated from natural or artificial marine surfaces in Northern Germany and California, USA, and emended description of the genus Rhodopirellula.</title>
        <authorList>
            <person name="Kallscheuer N."/>
            <person name="Wiegand S."/>
            <person name="Jogler M."/>
            <person name="Boedeker C."/>
            <person name="Peeters S.H."/>
            <person name="Rast P."/>
            <person name="Heuer A."/>
            <person name="Jetten M.S.M."/>
            <person name="Rohde M."/>
            <person name="Jogler C."/>
        </authorList>
    </citation>
    <scope>NUCLEOTIDE SEQUENCE [LARGE SCALE GENOMIC DNA]</scope>
    <source>
        <strain evidence="9 10">Poly21</strain>
    </source>
</reference>
<dbReference type="PANTHER" id="PTHR33908:SF11">
    <property type="entry name" value="MEMBRANE PROTEIN"/>
    <property type="match status" value="1"/>
</dbReference>
<name>A0A5C6BVJ6_9BACT</name>
<evidence type="ECO:0000256" key="6">
    <source>
        <dbReference type="ARBA" id="ARBA00022989"/>
    </source>
</evidence>
<protein>
    <submittedName>
        <fullName evidence="9">Uncharacterized protein</fullName>
    </submittedName>
</protein>
<feature type="transmembrane region" description="Helical" evidence="8">
    <location>
        <begin position="92"/>
        <end position="109"/>
    </location>
</feature>
<evidence type="ECO:0000256" key="2">
    <source>
        <dbReference type="ARBA" id="ARBA00022475"/>
    </source>
</evidence>
<feature type="transmembrane region" description="Helical" evidence="8">
    <location>
        <begin position="364"/>
        <end position="383"/>
    </location>
</feature>
<keyword evidence="4" id="KW-0808">Transferase</keyword>
<feature type="transmembrane region" description="Helical" evidence="8">
    <location>
        <begin position="158"/>
        <end position="186"/>
    </location>
</feature>
<keyword evidence="3" id="KW-0328">Glycosyltransferase</keyword>
<organism evidence="9 10">
    <name type="scientific">Allorhodopirellula heiligendammensis</name>
    <dbReference type="NCBI Taxonomy" id="2714739"/>
    <lineage>
        <taxon>Bacteria</taxon>
        <taxon>Pseudomonadati</taxon>
        <taxon>Planctomycetota</taxon>
        <taxon>Planctomycetia</taxon>
        <taxon>Pirellulales</taxon>
        <taxon>Pirellulaceae</taxon>
        <taxon>Allorhodopirellula</taxon>
    </lineage>
</organism>
<keyword evidence="7 8" id="KW-0472">Membrane</keyword>
<comment type="caution">
    <text evidence="9">The sequence shown here is derived from an EMBL/GenBank/DDBJ whole genome shotgun (WGS) entry which is preliminary data.</text>
</comment>
<evidence type="ECO:0000256" key="5">
    <source>
        <dbReference type="ARBA" id="ARBA00022692"/>
    </source>
</evidence>
<proteinExistence type="predicted"/>
<dbReference type="InterPro" id="IPR050297">
    <property type="entry name" value="LipidA_mod_glycosyltrf_83"/>
</dbReference>
<dbReference type="GO" id="GO:0009103">
    <property type="term" value="P:lipopolysaccharide biosynthetic process"/>
    <property type="evidence" value="ECO:0007669"/>
    <property type="project" value="UniProtKB-ARBA"/>
</dbReference>
<evidence type="ECO:0000256" key="7">
    <source>
        <dbReference type="ARBA" id="ARBA00023136"/>
    </source>
</evidence>
<sequence>MLTHYESLQDDPDAYRVIAETLARTGVFGLPVGTEEARPTAFRPPLYPWLLSWLVDGAGTLSNPSVAILQLVLGGLTIGFTWDIARRLLSKWAAICASVLVLIDPILLWQSSLVMTETIATTLVVVTWWWWVVRIGRTEDCEPKTAKGGLTRSDVLDAVVLGSLLTLCILCRPTFLVWAAMLAAYLPVTGRVTSRARAAMFVITLAIMVTGVGAWTIRNLSAVGHPVWGTTHGGYTLLLANNDSFYDYLENKPTEPPWRRHAWEPDEFFAEYQSLPRSGDEWADDQVAYAAARSTIARRPEMFWYSCWVRMTRLWQPFPHATAGRSTSLIVIVGLLHSLVYALILVAVWRHARQLHPRHWRPWIAWWPAVAIVITLSGVHAVYWSNPRMRSPAIPVLSIAAAAALVRRRD</sequence>
<dbReference type="OrthoDB" id="231161at2"/>
<keyword evidence="5 8" id="KW-0812">Transmembrane</keyword>
<dbReference type="GO" id="GO:0016763">
    <property type="term" value="F:pentosyltransferase activity"/>
    <property type="evidence" value="ECO:0007669"/>
    <property type="project" value="TreeGrafter"/>
</dbReference>
<gene>
    <name evidence="9" type="ORF">Poly21_30950</name>
</gene>
<comment type="subcellular location">
    <subcellularLocation>
        <location evidence="1">Cell membrane</location>
        <topology evidence="1">Multi-pass membrane protein</topology>
    </subcellularLocation>
</comment>